<dbReference type="Proteomes" id="UP001634747">
    <property type="component" value="Unassembled WGS sequence"/>
</dbReference>
<dbReference type="Gene3D" id="3.40.50.20">
    <property type="match status" value="1"/>
</dbReference>
<accession>A0ABW9KIV6</accession>
<evidence type="ECO:0000259" key="5">
    <source>
        <dbReference type="PROSITE" id="PS50975"/>
    </source>
</evidence>
<keyword evidence="2 4" id="KW-0547">Nucleotide-binding</keyword>
<dbReference type="SUPFAM" id="SSF56059">
    <property type="entry name" value="Glutathione synthetase ATP-binding domain-like"/>
    <property type="match status" value="1"/>
</dbReference>
<protein>
    <submittedName>
        <fullName evidence="6">Acetyl-CoA carboxylase biotin carboxylase subunit family protein</fullName>
    </submittedName>
</protein>
<dbReference type="InterPro" id="IPR052032">
    <property type="entry name" value="ATP-dep_AA_Ligase"/>
</dbReference>
<dbReference type="PROSITE" id="PS50975">
    <property type="entry name" value="ATP_GRASP"/>
    <property type="match status" value="1"/>
</dbReference>
<feature type="domain" description="ATP-grasp" evidence="5">
    <location>
        <begin position="118"/>
        <end position="311"/>
    </location>
</feature>
<proteinExistence type="predicted"/>
<comment type="caution">
    <text evidence="6">The sequence shown here is derived from an EMBL/GenBank/DDBJ whole genome shotgun (WGS) entry which is preliminary data.</text>
</comment>
<dbReference type="PANTHER" id="PTHR43585:SF2">
    <property type="entry name" value="ATP-GRASP ENZYME FSQD"/>
    <property type="match status" value="1"/>
</dbReference>
<evidence type="ECO:0000313" key="7">
    <source>
        <dbReference type="Proteomes" id="UP001634747"/>
    </source>
</evidence>
<dbReference type="Gene3D" id="3.30.1490.20">
    <property type="entry name" value="ATP-grasp fold, A domain"/>
    <property type="match status" value="1"/>
</dbReference>
<keyword evidence="3 4" id="KW-0067">ATP-binding</keyword>
<keyword evidence="1" id="KW-0436">Ligase</keyword>
<reference evidence="6 7" key="1">
    <citation type="submission" date="2024-12" db="EMBL/GenBank/DDBJ databases">
        <authorList>
            <person name="Lee Y."/>
        </authorList>
    </citation>
    <scope>NUCLEOTIDE SEQUENCE [LARGE SCALE GENOMIC DNA]</scope>
    <source>
        <strain evidence="6 7">03SUJ4</strain>
    </source>
</reference>
<evidence type="ECO:0000256" key="4">
    <source>
        <dbReference type="PROSITE-ProRule" id="PRU00409"/>
    </source>
</evidence>
<dbReference type="RefSeq" id="WP_263412807.1">
    <property type="nucleotide sequence ID" value="NZ_BAABBH010000001.1"/>
</dbReference>
<organism evidence="6 7">
    <name type="scientific">Terriglobus aquaticus</name>
    <dbReference type="NCBI Taxonomy" id="940139"/>
    <lineage>
        <taxon>Bacteria</taxon>
        <taxon>Pseudomonadati</taxon>
        <taxon>Acidobacteriota</taxon>
        <taxon>Terriglobia</taxon>
        <taxon>Terriglobales</taxon>
        <taxon>Acidobacteriaceae</taxon>
        <taxon>Terriglobus</taxon>
    </lineage>
</organism>
<dbReference type="PANTHER" id="PTHR43585">
    <property type="entry name" value="FUMIPYRROLE BIOSYNTHESIS PROTEIN C"/>
    <property type="match status" value="1"/>
</dbReference>
<evidence type="ECO:0000256" key="3">
    <source>
        <dbReference type="ARBA" id="ARBA00022840"/>
    </source>
</evidence>
<sequence>MSERKPVMLCIASYEKGQAFLRAAAAEDLAVVLLTAEKLRDADWPRDALAELHTMSDDSSPADVLWRVQQLARYLHIDRVVPLDEFDLEAAALVREELRLPGMGQTTTRNFRDKLAMRFAAQRAGLLVPPFAPVLNYEDLRAFLESTPSPWLLKPRTSASAIGIRRIENARDLWRTLEELGPEQVNYLLECFIPGEVYHVDSVCWNRTLLTQAVHRYGTPPMALMQKGGVFTTQTVSRSSQDARDLCAADARLLPALGMVTGVTHSEYIRSESGKFYFLETAARVGGAYIAELIEFESGINPWVEWARLEAAMLRGEEYRLPRLREHYAGSVICLARQEHPDLSAYDAPEVVLRMNRQHHAGLIVASPSKERIGALVEEYAWRFEQDFCTRLPPPDKPTS</sequence>
<dbReference type="Gene3D" id="3.30.470.20">
    <property type="entry name" value="ATP-grasp fold, B domain"/>
    <property type="match status" value="1"/>
</dbReference>
<name>A0ABW9KIV6_9BACT</name>
<evidence type="ECO:0000256" key="1">
    <source>
        <dbReference type="ARBA" id="ARBA00022598"/>
    </source>
</evidence>
<dbReference type="EMBL" id="JBJYXY010000001">
    <property type="protein sequence ID" value="MFN2975674.1"/>
    <property type="molecule type" value="Genomic_DNA"/>
</dbReference>
<evidence type="ECO:0000256" key="2">
    <source>
        <dbReference type="ARBA" id="ARBA00022741"/>
    </source>
</evidence>
<evidence type="ECO:0000313" key="6">
    <source>
        <dbReference type="EMBL" id="MFN2975674.1"/>
    </source>
</evidence>
<keyword evidence="7" id="KW-1185">Reference proteome</keyword>
<dbReference type="InterPro" id="IPR013815">
    <property type="entry name" value="ATP_grasp_subdomain_1"/>
</dbReference>
<gene>
    <name evidence="6" type="ORF">ACK2TP_07850</name>
</gene>
<dbReference type="InterPro" id="IPR011761">
    <property type="entry name" value="ATP-grasp"/>
</dbReference>